<proteinExistence type="predicted"/>
<gene>
    <name evidence="1" type="ORF">BCON_0146g00080</name>
</gene>
<protein>
    <submittedName>
        <fullName evidence="1">Uncharacterized protein</fullName>
    </submittedName>
</protein>
<organism evidence="1 2">
    <name type="scientific">Botryotinia convoluta</name>
    <dbReference type="NCBI Taxonomy" id="54673"/>
    <lineage>
        <taxon>Eukaryota</taxon>
        <taxon>Fungi</taxon>
        <taxon>Dikarya</taxon>
        <taxon>Ascomycota</taxon>
        <taxon>Pezizomycotina</taxon>
        <taxon>Leotiomycetes</taxon>
        <taxon>Helotiales</taxon>
        <taxon>Sclerotiniaceae</taxon>
        <taxon>Botryotinia</taxon>
    </lineage>
</organism>
<reference evidence="1 2" key="1">
    <citation type="submission" date="2017-12" db="EMBL/GenBank/DDBJ databases">
        <title>Comparative genomics of Botrytis spp.</title>
        <authorList>
            <person name="Valero-Jimenez C.A."/>
            <person name="Tapia P."/>
            <person name="Veloso J."/>
            <person name="Silva-Moreno E."/>
            <person name="Staats M."/>
            <person name="Valdes J.H."/>
            <person name="Van Kan J.A.L."/>
        </authorList>
    </citation>
    <scope>NUCLEOTIDE SEQUENCE [LARGE SCALE GENOMIC DNA]</scope>
    <source>
        <strain evidence="1 2">MUCL11595</strain>
    </source>
</reference>
<comment type="caution">
    <text evidence="1">The sequence shown here is derived from an EMBL/GenBank/DDBJ whole genome shotgun (WGS) entry which is preliminary data.</text>
</comment>
<name>A0A4Z1I5G4_9HELO</name>
<evidence type="ECO:0000313" key="2">
    <source>
        <dbReference type="Proteomes" id="UP000297527"/>
    </source>
</evidence>
<evidence type="ECO:0000313" key="1">
    <source>
        <dbReference type="EMBL" id="TGO52183.1"/>
    </source>
</evidence>
<keyword evidence="2" id="KW-1185">Reference proteome</keyword>
<accession>A0A4Z1I5G4</accession>
<dbReference type="EMBL" id="PQXN01000146">
    <property type="protein sequence ID" value="TGO52183.1"/>
    <property type="molecule type" value="Genomic_DNA"/>
</dbReference>
<sequence length="79" mass="8921">MALYEDLGVELVRLGNEERGRWREVGIIIGPSSNTEITTSGLKYRIKRYSLRAILIATLSPMQIKSSRKEKVQTSELGL</sequence>
<dbReference type="Proteomes" id="UP000297527">
    <property type="component" value="Unassembled WGS sequence"/>
</dbReference>
<dbReference type="AlphaFoldDB" id="A0A4Z1I5G4"/>